<keyword evidence="1" id="KW-0472">Membrane</keyword>
<gene>
    <name evidence="2" type="ORF">ANCCAN_05840</name>
</gene>
<accession>A0A368GV08</accession>
<evidence type="ECO:0000256" key="1">
    <source>
        <dbReference type="SAM" id="Phobius"/>
    </source>
</evidence>
<evidence type="ECO:0000313" key="2">
    <source>
        <dbReference type="EMBL" id="RCN48154.1"/>
    </source>
</evidence>
<dbReference type="OrthoDB" id="5839416at2759"/>
<sequence length="84" mass="10076">MMKPFQFSLISYLNFGTTVFEAGDTKMLALLLLPIPICAIYKFLYYYIHKMNCWRIFMPDAELWGPRAMGHRELAERNEKLFRY</sequence>
<keyword evidence="3" id="KW-1185">Reference proteome</keyword>
<dbReference type="Proteomes" id="UP000252519">
    <property type="component" value="Unassembled WGS sequence"/>
</dbReference>
<organism evidence="2 3">
    <name type="scientific">Ancylostoma caninum</name>
    <name type="common">Dog hookworm</name>
    <dbReference type="NCBI Taxonomy" id="29170"/>
    <lineage>
        <taxon>Eukaryota</taxon>
        <taxon>Metazoa</taxon>
        <taxon>Ecdysozoa</taxon>
        <taxon>Nematoda</taxon>
        <taxon>Chromadorea</taxon>
        <taxon>Rhabditida</taxon>
        <taxon>Rhabditina</taxon>
        <taxon>Rhabditomorpha</taxon>
        <taxon>Strongyloidea</taxon>
        <taxon>Ancylostomatidae</taxon>
        <taxon>Ancylostomatinae</taxon>
        <taxon>Ancylostoma</taxon>
    </lineage>
</organism>
<evidence type="ECO:0000313" key="3">
    <source>
        <dbReference type="Proteomes" id="UP000252519"/>
    </source>
</evidence>
<protein>
    <submittedName>
        <fullName evidence="2">Uncharacterized protein</fullName>
    </submittedName>
</protein>
<reference evidence="2 3" key="1">
    <citation type="submission" date="2014-10" db="EMBL/GenBank/DDBJ databases">
        <title>Draft genome of the hookworm Ancylostoma caninum.</title>
        <authorList>
            <person name="Mitreva M."/>
        </authorList>
    </citation>
    <scope>NUCLEOTIDE SEQUENCE [LARGE SCALE GENOMIC DNA]</scope>
    <source>
        <strain evidence="2 3">Baltimore</strain>
    </source>
</reference>
<dbReference type="EMBL" id="JOJR01000051">
    <property type="protein sequence ID" value="RCN48154.1"/>
    <property type="molecule type" value="Genomic_DNA"/>
</dbReference>
<keyword evidence="1" id="KW-0812">Transmembrane</keyword>
<feature type="transmembrane region" description="Helical" evidence="1">
    <location>
        <begin position="27"/>
        <end position="48"/>
    </location>
</feature>
<comment type="caution">
    <text evidence="2">The sequence shown here is derived from an EMBL/GenBank/DDBJ whole genome shotgun (WGS) entry which is preliminary data.</text>
</comment>
<keyword evidence="1" id="KW-1133">Transmembrane helix</keyword>
<name>A0A368GV08_ANCCA</name>
<dbReference type="AlphaFoldDB" id="A0A368GV08"/>
<proteinExistence type="predicted"/>